<dbReference type="AlphaFoldDB" id="Q1MZJ9"/>
<comment type="caution">
    <text evidence="9">The sequence shown here is derived from an EMBL/GenBank/DDBJ whole genome shotgun (WGS) entry which is preliminary data.</text>
</comment>
<dbReference type="Proteomes" id="UP000004263">
    <property type="component" value="Unassembled WGS sequence"/>
</dbReference>
<organism evidence="9 10">
    <name type="scientific">Bermanella marisrubri</name>
    <dbReference type="NCBI Taxonomy" id="207949"/>
    <lineage>
        <taxon>Bacteria</taxon>
        <taxon>Pseudomonadati</taxon>
        <taxon>Pseudomonadota</taxon>
        <taxon>Gammaproteobacteria</taxon>
        <taxon>Oceanospirillales</taxon>
        <taxon>Oceanospirillaceae</taxon>
        <taxon>Bermanella</taxon>
    </lineage>
</organism>
<dbReference type="InterPro" id="IPR002938">
    <property type="entry name" value="FAD-bd"/>
</dbReference>
<dbReference type="STRING" id="207949.RED65_05832"/>
<keyword evidence="6" id="KW-0560">Oxidoreductase</keyword>
<dbReference type="UniPathway" id="UPA00232"/>
<keyword evidence="5" id="KW-0274">FAD</keyword>
<keyword evidence="7" id="KW-0503">Monooxygenase</keyword>
<dbReference type="HOGENOM" id="CLU_009665_8_1_6"/>
<dbReference type="NCBIfam" id="NF004356">
    <property type="entry name" value="PRK05732.1"/>
    <property type="match status" value="1"/>
</dbReference>
<dbReference type="SUPFAM" id="SSF51905">
    <property type="entry name" value="FAD/NAD(P)-binding domain"/>
    <property type="match status" value="1"/>
</dbReference>
<dbReference type="PRINTS" id="PR00420">
    <property type="entry name" value="RNGMNOXGNASE"/>
</dbReference>
<feature type="domain" description="FAD-binding" evidence="8">
    <location>
        <begin position="7"/>
        <end position="327"/>
    </location>
</feature>
<evidence type="ECO:0000256" key="1">
    <source>
        <dbReference type="ARBA" id="ARBA00001974"/>
    </source>
</evidence>
<keyword evidence="10" id="KW-1185">Reference proteome</keyword>
<gene>
    <name evidence="9" type="ORF">RED65_05832</name>
</gene>
<protein>
    <submittedName>
        <fullName evidence="9">2-octaprenyl-6-methoxyphenyl hydroxylase</fullName>
    </submittedName>
</protein>
<dbReference type="GO" id="GO:0008681">
    <property type="term" value="F:2-octaprenyl-6-methoxyphenol hydroxylase activity"/>
    <property type="evidence" value="ECO:0007669"/>
    <property type="project" value="TreeGrafter"/>
</dbReference>
<evidence type="ECO:0000259" key="8">
    <source>
        <dbReference type="Pfam" id="PF01494"/>
    </source>
</evidence>
<dbReference type="GO" id="GO:0006744">
    <property type="term" value="P:ubiquinone biosynthetic process"/>
    <property type="evidence" value="ECO:0007669"/>
    <property type="project" value="UniProtKB-UniPathway"/>
</dbReference>
<evidence type="ECO:0000313" key="10">
    <source>
        <dbReference type="Proteomes" id="UP000004263"/>
    </source>
</evidence>
<dbReference type="PANTHER" id="PTHR43876:SF8">
    <property type="entry name" value="2-OCTAPRENYL-6-METHOXYPHENOL HYDROXYLASE"/>
    <property type="match status" value="1"/>
</dbReference>
<evidence type="ECO:0000313" key="9">
    <source>
        <dbReference type="EMBL" id="EAT11412.1"/>
    </source>
</evidence>
<dbReference type="NCBIfam" id="TIGR01988">
    <property type="entry name" value="Ubi-OHases"/>
    <property type="match status" value="1"/>
</dbReference>
<evidence type="ECO:0000256" key="5">
    <source>
        <dbReference type="ARBA" id="ARBA00022827"/>
    </source>
</evidence>
<evidence type="ECO:0000256" key="7">
    <source>
        <dbReference type="ARBA" id="ARBA00023033"/>
    </source>
</evidence>
<evidence type="ECO:0000256" key="2">
    <source>
        <dbReference type="ARBA" id="ARBA00004749"/>
    </source>
</evidence>
<keyword evidence="4" id="KW-0285">Flavoprotein</keyword>
<dbReference type="RefSeq" id="WP_007016631.1">
    <property type="nucleotide sequence ID" value="NZ_AAQH01000018.1"/>
</dbReference>
<dbReference type="Pfam" id="PF01494">
    <property type="entry name" value="FAD_binding_3"/>
    <property type="match status" value="1"/>
</dbReference>
<reference evidence="9 10" key="1">
    <citation type="submission" date="2006-03" db="EMBL/GenBank/DDBJ databases">
        <authorList>
            <person name="Pinhassi J."/>
            <person name="Pedros-Alio C."/>
            <person name="Ferriera S."/>
            <person name="Johnson J."/>
            <person name="Kravitz S."/>
            <person name="Halpern A."/>
            <person name="Remington K."/>
            <person name="Beeson K."/>
            <person name="Tran B."/>
            <person name="Rogers Y.-H."/>
            <person name="Friedman R."/>
            <person name="Venter J.C."/>
        </authorList>
    </citation>
    <scope>NUCLEOTIDE SEQUENCE [LARGE SCALE GENOMIC DNA]</scope>
    <source>
        <strain evidence="9 10">RED65</strain>
    </source>
</reference>
<evidence type="ECO:0000256" key="4">
    <source>
        <dbReference type="ARBA" id="ARBA00022630"/>
    </source>
</evidence>
<comment type="similarity">
    <text evidence="3">Belongs to the UbiH/COQ6 family.</text>
</comment>
<comment type="cofactor">
    <cofactor evidence="1">
        <name>FAD</name>
        <dbReference type="ChEBI" id="CHEBI:57692"/>
    </cofactor>
</comment>
<dbReference type="PANTHER" id="PTHR43876">
    <property type="entry name" value="UBIQUINONE BIOSYNTHESIS MONOOXYGENASE COQ6, MITOCHONDRIAL"/>
    <property type="match status" value="1"/>
</dbReference>
<dbReference type="EMBL" id="AAQH01000018">
    <property type="protein sequence ID" value="EAT11412.1"/>
    <property type="molecule type" value="Genomic_DNA"/>
</dbReference>
<dbReference type="InterPro" id="IPR036188">
    <property type="entry name" value="FAD/NAD-bd_sf"/>
</dbReference>
<sequence length="412" mass="45646">MADHDFDCIVVGGGMVGASFLLMLEPALEQGQKIAIIDQFDLTQSQWQQPSFDDRSSAISEGSRRILQRLGVWSELSKATPIEHIHVSQRGHYGRVRMHSADYQLDSLGHVVENRVLGQALASRLSAMKQSYPNLSIIAPAQVKAVNARSSDQKCVYRLVLDQDREISTGLLIAADGANSHICQSLGIIQTRRSYEQTAIIANIAMSQKHEQWAYERFTEQGPLALLPLDQNRYALVWCMESKLAEQRLALDDATFTAQLQKQIGFDKGLVERVGERQSYPLILVQAQEQVRNGLVVLGNAAHSLHPVAGQGFNLALRDARQLANVINKTSIGLEDLFDYAHRQENDQRLTVSASHSLPTLFQSSSLSILRGLALTNLDLVPTAKKLFARQAMGLVSKASVWRPQQMTKGAQ</sequence>
<dbReference type="InterPro" id="IPR010971">
    <property type="entry name" value="UbiH/COQ6"/>
</dbReference>
<dbReference type="InterPro" id="IPR051205">
    <property type="entry name" value="UbiH/COQ6_monooxygenase"/>
</dbReference>
<name>Q1MZJ9_9GAMM</name>
<evidence type="ECO:0000256" key="6">
    <source>
        <dbReference type="ARBA" id="ARBA00023002"/>
    </source>
</evidence>
<dbReference type="Gene3D" id="3.50.50.60">
    <property type="entry name" value="FAD/NAD(P)-binding domain"/>
    <property type="match status" value="2"/>
</dbReference>
<dbReference type="GO" id="GO:0071949">
    <property type="term" value="F:FAD binding"/>
    <property type="evidence" value="ECO:0007669"/>
    <property type="project" value="InterPro"/>
</dbReference>
<comment type="pathway">
    <text evidence="2">Cofactor biosynthesis; ubiquinone biosynthesis.</text>
</comment>
<dbReference type="OrthoDB" id="9769565at2"/>
<evidence type="ECO:0000256" key="3">
    <source>
        <dbReference type="ARBA" id="ARBA00005349"/>
    </source>
</evidence>
<accession>Q1MZJ9</accession>
<proteinExistence type="inferred from homology"/>